<gene>
    <name evidence="3" type="ORF">GA0070558_117120</name>
</gene>
<evidence type="ECO:0000313" key="4">
    <source>
        <dbReference type="Proteomes" id="UP000199375"/>
    </source>
</evidence>
<dbReference type="Proteomes" id="UP000199375">
    <property type="component" value="Unassembled WGS sequence"/>
</dbReference>
<feature type="compositionally biased region" description="Basic residues" evidence="1">
    <location>
        <begin position="184"/>
        <end position="193"/>
    </location>
</feature>
<feature type="transmembrane region" description="Helical" evidence="2">
    <location>
        <begin position="160"/>
        <end position="180"/>
    </location>
</feature>
<feature type="region of interest" description="Disordered" evidence="1">
    <location>
        <begin position="1"/>
        <end position="26"/>
    </location>
</feature>
<keyword evidence="2" id="KW-0812">Transmembrane</keyword>
<dbReference type="AlphaFoldDB" id="A0A1C4WRG1"/>
<reference evidence="3 4" key="1">
    <citation type="submission" date="2016-06" db="EMBL/GenBank/DDBJ databases">
        <authorList>
            <person name="Kjaerup R.B."/>
            <person name="Dalgaard T.S."/>
            <person name="Juul-Madsen H.R."/>
        </authorList>
    </citation>
    <scope>NUCLEOTIDE SEQUENCE [LARGE SCALE GENOMIC DNA]</scope>
    <source>
        <strain evidence="3 4">DSM 45626</strain>
    </source>
</reference>
<protein>
    <recommendedName>
        <fullName evidence="5">LysM domain-containing protein</fullName>
    </recommendedName>
</protein>
<evidence type="ECO:0000256" key="2">
    <source>
        <dbReference type="SAM" id="Phobius"/>
    </source>
</evidence>
<accession>A0A1C4WRG1</accession>
<dbReference type="RefSeq" id="WP_141722251.1">
    <property type="nucleotide sequence ID" value="NZ_FMCW01000017.1"/>
</dbReference>
<name>A0A1C4WRG1_9ACTN</name>
<feature type="compositionally biased region" description="Basic and acidic residues" evidence="1">
    <location>
        <begin position="12"/>
        <end position="25"/>
    </location>
</feature>
<sequence>MLFPTAAGGSRPPEDPTTRRGADRRPLRRGALVAAVALLAALVPPPAPAGAAPSPGAAASGRYYVVGPPVAGQREYLYQIAARTLGSGDRYREIFDLNRDRPQPDGGRLTDPAELRPGWVLELPADARGPGVRTGAVPTVAATATPARPDPAPPRRPGRLAGGAGLAAVALLFAALLLATRARRATRVRRRARRPDALTSRPPRLALTAAPAAADADTAGPPTAQNADATDPPATADGDLVRPSATPPPATDGDLRTEVTSAAGTLTVRVSGAAPGAGQTRYAWYAPERPRPAMRLPVRLGDRQGWALWVDLAGVPDVFTVTGPPGAVSRHARELAEQVHAAGHTVTVVGDLFGADLPDGCVHRPDFPTDEAGLPEGFGVVLSGGLSGPELAFARQIAALTGHRLVPVVVGRALRARWSVTTRDAAAGEVDCSPGRPGGGPVGELSAAGGEP</sequence>
<feature type="region of interest" description="Disordered" evidence="1">
    <location>
        <begin position="184"/>
        <end position="256"/>
    </location>
</feature>
<evidence type="ECO:0008006" key="5">
    <source>
        <dbReference type="Google" id="ProtNLM"/>
    </source>
</evidence>
<feature type="region of interest" description="Disordered" evidence="1">
    <location>
        <begin position="425"/>
        <end position="452"/>
    </location>
</feature>
<keyword evidence="2" id="KW-1133">Transmembrane helix</keyword>
<evidence type="ECO:0000256" key="1">
    <source>
        <dbReference type="SAM" id="MobiDB-lite"/>
    </source>
</evidence>
<organism evidence="3 4">
    <name type="scientific">Micromonospora haikouensis</name>
    <dbReference type="NCBI Taxonomy" id="686309"/>
    <lineage>
        <taxon>Bacteria</taxon>
        <taxon>Bacillati</taxon>
        <taxon>Actinomycetota</taxon>
        <taxon>Actinomycetes</taxon>
        <taxon>Micromonosporales</taxon>
        <taxon>Micromonosporaceae</taxon>
        <taxon>Micromonospora</taxon>
    </lineage>
</organism>
<feature type="compositionally biased region" description="Low complexity" evidence="1">
    <location>
        <begin position="197"/>
        <end position="238"/>
    </location>
</feature>
<keyword evidence="2" id="KW-0472">Membrane</keyword>
<dbReference type="EMBL" id="FMCW01000017">
    <property type="protein sequence ID" value="SCE98790.1"/>
    <property type="molecule type" value="Genomic_DNA"/>
</dbReference>
<proteinExistence type="predicted"/>
<evidence type="ECO:0000313" key="3">
    <source>
        <dbReference type="EMBL" id="SCE98790.1"/>
    </source>
</evidence>